<dbReference type="OrthoDB" id="669157at2759"/>
<dbReference type="PANTHER" id="PTHR47967">
    <property type="entry name" value="OS07G0603500 PROTEIN-RELATED"/>
    <property type="match status" value="1"/>
</dbReference>
<keyword evidence="3" id="KW-0378">Hydrolase</keyword>
<dbReference type="GO" id="GO:0006508">
    <property type="term" value="P:proteolysis"/>
    <property type="evidence" value="ECO:0007669"/>
    <property type="project" value="UniProtKB-KW"/>
</dbReference>
<dbReference type="GO" id="GO:0008233">
    <property type="term" value="F:peptidase activity"/>
    <property type="evidence" value="ECO:0007669"/>
    <property type="project" value="UniProtKB-KW"/>
</dbReference>
<dbReference type="AlphaFoldDB" id="A0A368QQI5"/>
<reference evidence="5" key="1">
    <citation type="journal article" date="2012" name="Nat. Biotechnol.">
        <title>Reference genome sequence of the model plant Setaria.</title>
        <authorList>
            <person name="Bennetzen J.L."/>
            <person name="Schmutz J."/>
            <person name="Wang H."/>
            <person name="Percifield R."/>
            <person name="Hawkins J."/>
            <person name="Pontaroli A.C."/>
            <person name="Estep M."/>
            <person name="Feng L."/>
            <person name="Vaughn J.N."/>
            <person name="Grimwood J."/>
            <person name="Jenkins J."/>
            <person name="Barry K."/>
            <person name="Lindquist E."/>
            <person name="Hellsten U."/>
            <person name="Deshpande S."/>
            <person name="Wang X."/>
            <person name="Wu X."/>
            <person name="Mitros T."/>
            <person name="Triplett J."/>
            <person name="Yang X."/>
            <person name="Ye C.Y."/>
            <person name="Mauro-Herrera M."/>
            <person name="Wang L."/>
            <person name="Li P."/>
            <person name="Sharma M."/>
            <person name="Sharma R."/>
            <person name="Ronald P.C."/>
            <person name="Panaud O."/>
            <person name="Kellogg E.A."/>
            <person name="Brutnell T.P."/>
            <person name="Doust A.N."/>
            <person name="Tuskan G.A."/>
            <person name="Rokhsar D."/>
            <person name="Devos K.M."/>
        </authorList>
    </citation>
    <scope>NUCLEOTIDE SEQUENCE [LARGE SCALE GENOMIC DNA]</scope>
    <source>
        <strain evidence="5">Yugu1</strain>
    </source>
</reference>
<organism evidence="5">
    <name type="scientific">Setaria italica</name>
    <name type="common">Foxtail millet</name>
    <name type="synonym">Panicum italicum</name>
    <dbReference type="NCBI Taxonomy" id="4555"/>
    <lineage>
        <taxon>Eukaryota</taxon>
        <taxon>Viridiplantae</taxon>
        <taxon>Streptophyta</taxon>
        <taxon>Embryophyta</taxon>
        <taxon>Tracheophyta</taxon>
        <taxon>Spermatophyta</taxon>
        <taxon>Magnoliopsida</taxon>
        <taxon>Liliopsida</taxon>
        <taxon>Poales</taxon>
        <taxon>Poaceae</taxon>
        <taxon>PACMAD clade</taxon>
        <taxon>Panicoideae</taxon>
        <taxon>Panicodae</taxon>
        <taxon>Paniceae</taxon>
        <taxon>Cenchrinae</taxon>
        <taxon>Setaria</taxon>
    </lineage>
</organism>
<keyword evidence="2" id="KW-0645">Protease</keyword>
<dbReference type="Gene3D" id="2.40.70.10">
    <property type="entry name" value="Acid Proteases"/>
    <property type="match status" value="1"/>
</dbReference>
<evidence type="ECO:0000259" key="4">
    <source>
        <dbReference type="Pfam" id="PF14543"/>
    </source>
</evidence>
<evidence type="ECO:0000256" key="1">
    <source>
        <dbReference type="ARBA" id="ARBA00007447"/>
    </source>
</evidence>
<evidence type="ECO:0000313" key="5">
    <source>
        <dbReference type="EMBL" id="RCV20237.1"/>
    </source>
</evidence>
<gene>
    <name evidence="5" type="ORF">SETIT_4G040300v2</name>
</gene>
<evidence type="ECO:0000256" key="3">
    <source>
        <dbReference type="ARBA" id="ARBA00022801"/>
    </source>
</evidence>
<reference evidence="5" key="2">
    <citation type="submission" date="2015-07" db="EMBL/GenBank/DDBJ databases">
        <authorList>
            <person name="Noorani M."/>
        </authorList>
    </citation>
    <scope>NUCLEOTIDE SEQUENCE</scope>
    <source>
        <strain evidence="5">Yugu1</strain>
    </source>
</reference>
<dbReference type="InterPro" id="IPR032861">
    <property type="entry name" value="TAXi_N"/>
</dbReference>
<dbReference type="OMA" id="CCKSILA"/>
<comment type="similarity">
    <text evidence="1">Belongs to the peptidase A1 family.</text>
</comment>
<protein>
    <recommendedName>
        <fullName evidence="4">Xylanase inhibitor N-terminal domain-containing protein</fullName>
    </recommendedName>
</protein>
<dbReference type="Pfam" id="PF14543">
    <property type="entry name" value="TAXi_N"/>
    <property type="match status" value="1"/>
</dbReference>
<dbReference type="EMBL" id="CM003531">
    <property type="protein sequence ID" value="RCV20237.1"/>
    <property type="molecule type" value="Genomic_DNA"/>
</dbReference>
<dbReference type="InterPro" id="IPR021109">
    <property type="entry name" value="Peptidase_aspartic_dom_sf"/>
</dbReference>
<dbReference type="SUPFAM" id="SSF50630">
    <property type="entry name" value="Acid proteases"/>
    <property type="match status" value="1"/>
</dbReference>
<accession>A0A368QQI5</accession>
<dbReference type="STRING" id="4555.A0A368QQI5"/>
<feature type="domain" description="Xylanase inhibitor N-terminal" evidence="4">
    <location>
        <begin position="13"/>
        <end position="134"/>
    </location>
</feature>
<dbReference type="InterPro" id="IPR051708">
    <property type="entry name" value="Plant_Aspart_Prot_A1"/>
</dbReference>
<dbReference type="PANTHER" id="PTHR47967:SF85">
    <property type="entry name" value="OS05G0384300 PROTEIN"/>
    <property type="match status" value="1"/>
</dbReference>
<proteinExistence type="inferred from homology"/>
<name>A0A368QQI5_SETIT</name>
<sequence length="170" mass="18651">MNVQQPNCLPPPPITFEPSTSDNFAKVPCTSQMCQSVIKQQCGPDPAANCTYLMQCDDYTNTTGYLGKDTFTFGQTQVPDVVFGCSEASYGDFFGAFGILGFSRGNLSQLHLSWFSYLLVSDGSESDNLLQFGNDAVPQTENNHSTPLLINEAYPNLYFIKLTGIMINGR</sequence>
<evidence type="ECO:0000256" key="2">
    <source>
        <dbReference type="ARBA" id="ARBA00022670"/>
    </source>
</evidence>